<gene>
    <name evidence="1" type="ORF">DPMN_189754</name>
</gene>
<name>A0A9D4DUM6_DREPO</name>
<proteinExistence type="predicted"/>
<dbReference type="AlphaFoldDB" id="A0A9D4DUM6"/>
<reference evidence="1" key="1">
    <citation type="journal article" date="2019" name="bioRxiv">
        <title>The Genome of the Zebra Mussel, Dreissena polymorpha: A Resource for Invasive Species Research.</title>
        <authorList>
            <person name="McCartney M.A."/>
            <person name="Auch B."/>
            <person name="Kono T."/>
            <person name="Mallez S."/>
            <person name="Zhang Y."/>
            <person name="Obille A."/>
            <person name="Becker A."/>
            <person name="Abrahante J.E."/>
            <person name="Garbe J."/>
            <person name="Badalamenti J.P."/>
            <person name="Herman A."/>
            <person name="Mangelson H."/>
            <person name="Liachko I."/>
            <person name="Sullivan S."/>
            <person name="Sone E.D."/>
            <person name="Koren S."/>
            <person name="Silverstein K.A.T."/>
            <person name="Beckman K.B."/>
            <person name="Gohl D.M."/>
        </authorList>
    </citation>
    <scope>NUCLEOTIDE SEQUENCE</scope>
    <source>
        <strain evidence="1">Duluth1</strain>
        <tissue evidence="1">Whole animal</tissue>
    </source>
</reference>
<sequence length="76" mass="8822">MRPFQRHLACQTRTDGIFLLASKSLSPRNSLILNYYIGELTARRPLTTPDCKVTTRLNFSPDVTRRFHPSDDRRDS</sequence>
<reference evidence="1" key="2">
    <citation type="submission" date="2020-11" db="EMBL/GenBank/DDBJ databases">
        <authorList>
            <person name="McCartney M.A."/>
            <person name="Auch B."/>
            <person name="Kono T."/>
            <person name="Mallez S."/>
            <person name="Becker A."/>
            <person name="Gohl D.M."/>
            <person name="Silverstein K.A.T."/>
            <person name="Koren S."/>
            <person name="Bechman K.B."/>
            <person name="Herman A."/>
            <person name="Abrahante J.E."/>
            <person name="Garbe J."/>
        </authorList>
    </citation>
    <scope>NUCLEOTIDE SEQUENCE</scope>
    <source>
        <strain evidence="1">Duluth1</strain>
        <tissue evidence="1">Whole animal</tissue>
    </source>
</reference>
<dbReference type="EMBL" id="JAIWYP010000010">
    <property type="protein sequence ID" value="KAH3755071.1"/>
    <property type="molecule type" value="Genomic_DNA"/>
</dbReference>
<dbReference type="Proteomes" id="UP000828390">
    <property type="component" value="Unassembled WGS sequence"/>
</dbReference>
<accession>A0A9D4DUM6</accession>
<comment type="caution">
    <text evidence="1">The sequence shown here is derived from an EMBL/GenBank/DDBJ whole genome shotgun (WGS) entry which is preliminary data.</text>
</comment>
<evidence type="ECO:0000313" key="1">
    <source>
        <dbReference type="EMBL" id="KAH3755071.1"/>
    </source>
</evidence>
<keyword evidence="2" id="KW-1185">Reference proteome</keyword>
<evidence type="ECO:0000313" key="2">
    <source>
        <dbReference type="Proteomes" id="UP000828390"/>
    </source>
</evidence>
<protein>
    <submittedName>
        <fullName evidence="1">Uncharacterized protein</fullName>
    </submittedName>
</protein>
<organism evidence="1 2">
    <name type="scientific">Dreissena polymorpha</name>
    <name type="common">Zebra mussel</name>
    <name type="synonym">Mytilus polymorpha</name>
    <dbReference type="NCBI Taxonomy" id="45954"/>
    <lineage>
        <taxon>Eukaryota</taxon>
        <taxon>Metazoa</taxon>
        <taxon>Spiralia</taxon>
        <taxon>Lophotrochozoa</taxon>
        <taxon>Mollusca</taxon>
        <taxon>Bivalvia</taxon>
        <taxon>Autobranchia</taxon>
        <taxon>Heteroconchia</taxon>
        <taxon>Euheterodonta</taxon>
        <taxon>Imparidentia</taxon>
        <taxon>Neoheterodontei</taxon>
        <taxon>Myida</taxon>
        <taxon>Dreissenoidea</taxon>
        <taxon>Dreissenidae</taxon>
        <taxon>Dreissena</taxon>
    </lineage>
</organism>